<dbReference type="RefSeq" id="WP_081688047.1">
    <property type="nucleotide sequence ID" value="NZ_LNCD01000055.1"/>
</dbReference>
<evidence type="ECO:0000259" key="3">
    <source>
        <dbReference type="Pfam" id="PF00425"/>
    </source>
</evidence>
<dbReference type="CDD" id="cd01743">
    <property type="entry name" value="GATase1_Anthranilate_Synthase"/>
    <property type="match status" value="1"/>
</dbReference>
<keyword evidence="1" id="KW-0315">Glutamine amidotransferase</keyword>
<keyword evidence="5" id="KW-1185">Reference proteome</keyword>
<dbReference type="Pfam" id="PF00117">
    <property type="entry name" value="GATase"/>
    <property type="match status" value="1"/>
</dbReference>
<dbReference type="Pfam" id="PF00425">
    <property type="entry name" value="Chorismate_bind"/>
    <property type="match status" value="1"/>
</dbReference>
<dbReference type="PROSITE" id="PS51273">
    <property type="entry name" value="GATASE_TYPE_1"/>
    <property type="match status" value="1"/>
</dbReference>
<dbReference type="InterPro" id="IPR017926">
    <property type="entry name" value="GATASE"/>
</dbReference>
<dbReference type="AlphaFoldDB" id="A0A109JU37"/>
<dbReference type="GO" id="GO:0000162">
    <property type="term" value="P:L-tryptophan biosynthetic process"/>
    <property type="evidence" value="ECO:0007669"/>
    <property type="project" value="TreeGrafter"/>
</dbReference>
<dbReference type="SUPFAM" id="SSF52317">
    <property type="entry name" value="Class I glutamine amidotransferase-like"/>
    <property type="match status" value="1"/>
</dbReference>
<dbReference type="Gene3D" id="3.40.50.880">
    <property type="match status" value="1"/>
</dbReference>
<feature type="domain" description="Glutamine amidotransferase" evidence="2">
    <location>
        <begin position="500"/>
        <end position="675"/>
    </location>
</feature>
<comment type="caution">
    <text evidence="4">The sequence shown here is derived from an EMBL/GenBank/DDBJ whole genome shotgun (WGS) entry which is preliminary data.</text>
</comment>
<reference evidence="4 5" key="1">
    <citation type="submission" date="2015-11" db="EMBL/GenBank/DDBJ databases">
        <title>Draft Genome Sequence of the Strain BR 10423 (Rhizobium sp.) isolated from nodules of Mimosa pudica.</title>
        <authorList>
            <person name="Barauna A.C."/>
            <person name="Zilli J.E."/>
            <person name="Simoes-Araujo J.L."/>
            <person name="Reis V.M."/>
            <person name="James E.K."/>
            <person name="Reis F.B.Jr."/>
            <person name="Rouws L.F."/>
            <person name="Passos S.R."/>
            <person name="Gois S.R."/>
        </authorList>
    </citation>
    <scope>NUCLEOTIDE SEQUENCE [LARGE SCALE GENOMIC DNA]</scope>
    <source>
        <strain evidence="4 5">BR10423</strain>
    </source>
</reference>
<dbReference type="SUPFAM" id="SSF56322">
    <property type="entry name" value="ADC synthase"/>
    <property type="match status" value="1"/>
</dbReference>
<dbReference type="InterPro" id="IPR029062">
    <property type="entry name" value="Class_I_gatase-like"/>
</dbReference>
<name>A0A109JU37_9HYPH</name>
<feature type="domain" description="Chorismate-utilising enzyme C-terminal" evidence="3">
    <location>
        <begin position="224"/>
        <end position="476"/>
    </location>
</feature>
<dbReference type="InterPro" id="IPR006221">
    <property type="entry name" value="TrpG/PapA_dom"/>
</dbReference>
<evidence type="ECO:0000313" key="4">
    <source>
        <dbReference type="EMBL" id="KWV55141.1"/>
    </source>
</evidence>
<dbReference type="InterPro" id="IPR015890">
    <property type="entry name" value="Chorismate_C"/>
</dbReference>
<dbReference type="Gene3D" id="3.60.120.10">
    <property type="entry name" value="Anthranilate synthase"/>
    <property type="match status" value="1"/>
</dbReference>
<proteinExistence type="predicted"/>
<dbReference type="InterPro" id="IPR019999">
    <property type="entry name" value="Anth_synth_I-like"/>
</dbReference>
<dbReference type="PRINTS" id="PR00096">
    <property type="entry name" value="GATASE"/>
</dbReference>
<dbReference type="PRINTS" id="PR00097">
    <property type="entry name" value="ANTSNTHASEII"/>
</dbReference>
<dbReference type="Proteomes" id="UP000068164">
    <property type="component" value="Unassembled WGS sequence"/>
</dbReference>
<dbReference type="NCBIfam" id="TIGR00566">
    <property type="entry name" value="trpG_papA"/>
    <property type="match status" value="1"/>
</dbReference>
<dbReference type="InterPro" id="IPR005801">
    <property type="entry name" value="ADC_synthase"/>
</dbReference>
<sequence>MEVALPGVQSAHSNFPNLISVAEDIDYDTSYHDFLQLLNRYEGGIFYCNYASDIYRKKALAFSDPAIRIDSCSEGMRVLTRGNIGAVLYHDFFGPILQDLSAHDPSCGVPLQSFLNGLLRCSVSDSLSNSDLLGLYGAFGFDIALDVHRIAKLKPRSTRHRDAVLYFPTTFLEFDPASRSARRVSFLLAEDRQTTAEKVYIHRLDSSAKSSRRGGSVPFSPLTDHTDSVARVKEHIGKGDVFEIVMSKRFSRPLTEFPSAIFERICRKRPAPYSFFVNLGSSEYLLATSPEMLVRVRAEQVEARPIAGSIARGKTAVEDEANVRTLLNSDKIRAELMMCCDVARNDLSKVCTPDSVALRANRQIELYSNVIHTVDYITGTLAPGYTSVDALFAHMWSVALTGAPKAKALELIERYEPVPRNWYGGAVGYVRLNGEIDTGIPIAMMHIIDGTSHIQAGSSITWDSVPSEEVAEANNKISFFADDAPNPSQVRSGKRKATVLLIDFDDSFTYLTAGLLSQLVDDVEVLNYRDAIDALNRFSGDALVLSAGPGHPAEYPFDEILKYCEVERVPTLGICLGFQGIVQHFGGIVGRLSEPVHGKHAELRLKTPTSLYRGVSGCPRVGRYHSLCASIGSFPPDLHVTATTDDEIIMSVEHQSLPIYGVQYHPESIMSAYGNIGHTIVKNFIDIAFQDEVPPT</sequence>
<protein>
    <submittedName>
        <fullName evidence="4">Uncharacterized protein</fullName>
    </submittedName>
</protein>
<accession>A0A109JU37</accession>
<organism evidence="4 5">
    <name type="scientific">Rhizobium altiplani</name>
    <dbReference type="NCBI Taxonomy" id="1864509"/>
    <lineage>
        <taxon>Bacteria</taxon>
        <taxon>Pseudomonadati</taxon>
        <taxon>Pseudomonadota</taxon>
        <taxon>Alphaproteobacteria</taxon>
        <taxon>Hyphomicrobiales</taxon>
        <taxon>Rhizobiaceae</taxon>
        <taxon>Rhizobium/Agrobacterium group</taxon>
        <taxon>Rhizobium</taxon>
    </lineage>
</organism>
<dbReference type="EMBL" id="LNCD01000055">
    <property type="protein sequence ID" value="KWV55141.1"/>
    <property type="molecule type" value="Genomic_DNA"/>
</dbReference>
<evidence type="ECO:0000256" key="1">
    <source>
        <dbReference type="ARBA" id="ARBA00022962"/>
    </source>
</evidence>
<dbReference type="PANTHER" id="PTHR11236:SF9">
    <property type="entry name" value="ANTHRANILATE SYNTHASE COMPONENT 1"/>
    <property type="match status" value="1"/>
</dbReference>
<dbReference type="PANTHER" id="PTHR11236">
    <property type="entry name" value="AMINOBENZOATE/ANTHRANILATE SYNTHASE"/>
    <property type="match status" value="1"/>
</dbReference>
<evidence type="ECO:0000259" key="2">
    <source>
        <dbReference type="Pfam" id="PF00117"/>
    </source>
</evidence>
<dbReference type="OrthoDB" id="9803598at2"/>
<gene>
    <name evidence="4" type="ORF">AS026_37840</name>
</gene>
<evidence type="ECO:0000313" key="5">
    <source>
        <dbReference type="Proteomes" id="UP000068164"/>
    </source>
</evidence>